<comment type="caution">
    <text evidence="1">The sequence shown here is derived from an EMBL/GenBank/DDBJ whole genome shotgun (WGS) entry which is preliminary data.</text>
</comment>
<proteinExistence type="predicted"/>
<sequence>MTAFNPIPLLKLYNMAKKAKYDGYGHKIVYIDARKKYKQELVQYYKDIRTVFNKGQQMTWLQLYDFLDRNLKEVVIVLE</sequence>
<dbReference type="InterPro" id="IPR009376">
    <property type="entry name" value="DUF1031"/>
</dbReference>
<organism evidence="1 2">
    <name type="scientific">Lactococcus garvieae</name>
    <dbReference type="NCBI Taxonomy" id="1363"/>
    <lineage>
        <taxon>Bacteria</taxon>
        <taxon>Bacillati</taxon>
        <taxon>Bacillota</taxon>
        <taxon>Bacilli</taxon>
        <taxon>Lactobacillales</taxon>
        <taxon>Streptococcaceae</taxon>
        <taxon>Lactococcus</taxon>
    </lineage>
</organism>
<reference evidence="1 2" key="1">
    <citation type="submission" date="2020-06" db="EMBL/GenBank/DDBJ databases">
        <title>Draft genome sequence of Lactic acid bacteria from Okinawan-style tofu.</title>
        <authorList>
            <person name="Takara I."/>
            <person name="Ikematsu S."/>
        </authorList>
    </citation>
    <scope>NUCLEOTIDE SEQUENCE [LARGE SCALE GENOMIC DNA]</scope>
    <source>
        <strain evidence="2">lg38</strain>
    </source>
</reference>
<dbReference type="RefSeq" id="WP_016170913.1">
    <property type="nucleotide sequence ID" value="NZ_BLXU01000024.1"/>
</dbReference>
<dbReference type="Pfam" id="PF06275">
    <property type="entry name" value="DUF1031"/>
    <property type="match status" value="1"/>
</dbReference>
<evidence type="ECO:0008006" key="3">
    <source>
        <dbReference type="Google" id="ProtNLM"/>
    </source>
</evidence>
<protein>
    <recommendedName>
        <fullName evidence="3">DUF1031 domain-containing protein</fullName>
    </recommendedName>
</protein>
<accession>A0A6L2ZZN7</accession>
<dbReference type="AlphaFoldDB" id="A0A6L2ZZN7"/>
<dbReference type="EMBL" id="BLXU01000024">
    <property type="protein sequence ID" value="GFO52964.1"/>
    <property type="molecule type" value="Genomic_DNA"/>
</dbReference>
<evidence type="ECO:0000313" key="1">
    <source>
        <dbReference type="EMBL" id="GFO52964.1"/>
    </source>
</evidence>
<dbReference type="Proteomes" id="UP000504756">
    <property type="component" value="Unassembled WGS sequence"/>
</dbReference>
<gene>
    <name evidence="1" type="ORF">ikelab_22390</name>
</gene>
<name>A0A6L2ZZN7_9LACT</name>
<evidence type="ECO:0000313" key="2">
    <source>
        <dbReference type="Proteomes" id="UP000504756"/>
    </source>
</evidence>